<dbReference type="RefSeq" id="WP_162672005.1">
    <property type="nucleotide sequence ID" value="NZ_LR593886.1"/>
</dbReference>
<dbReference type="InterPro" id="IPR032675">
    <property type="entry name" value="LRR_dom_sf"/>
</dbReference>
<dbReference type="EMBL" id="LR593886">
    <property type="protein sequence ID" value="VTR99880.1"/>
    <property type="molecule type" value="Genomic_DNA"/>
</dbReference>
<keyword evidence="1" id="KW-0343">GTPase activation</keyword>
<reference evidence="4 5" key="1">
    <citation type="submission" date="2019-05" db="EMBL/GenBank/DDBJ databases">
        <authorList>
            <consortium name="Science for Life Laboratories"/>
        </authorList>
    </citation>
    <scope>NUCLEOTIDE SEQUENCE [LARGE SCALE GENOMIC DNA]</scope>
    <source>
        <strain evidence="4">Soil9</strain>
    </source>
</reference>
<sequence>MNDRDALYRAVLDNPDDDTLRLVYADALEESGDPRRATFIRTHVELSRIPEYDPASIARRHNQKKKTTGERWVPDLPSLPDGLSWGRDPFRRGMLGTIQATNGAAFVANADELFELYPIESLELSDTRLVDTAELAACHWLNRIRHLALVQGASGPAVRRLLDSEHFERLTAIHLGPELTTSATVAATVRSRVFGRLTDLSVHEDRRGGGSFVGELSRLAAPPKLKRLDLSSNRLTAESLDRLTASAVLGTIEELDLSDNNLGAEGLTVLSGATLPNLRALHLLRTRPTVEGVAALVGAGFFPELRSLSLGGNNLASTAATWIAGAPASNLRVLNLHENRVGDRGAESLAKSANLVGLLVLDVAEAHIGDAGAEALARSEHLSNLMYLNLYGNAIDPAPVGRLRKRFGDRVFL</sequence>
<evidence type="ECO:0000256" key="1">
    <source>
        <dbReference type="ARBA" id="ARBA00022468"/>
    </source>
</evidence>
<dbReference type="SMART" id="SM00368">
    <property type="entry name" value="LRR_RI"/>
    <property type="match status" value="3"/>
</dbReference>
<dbReference type="GO" id="GO:0006913">
    <property type="term" value="P:nucleocytoplasmic transport"/>
    <property type="evidence" value="ECO:0007669"/>
    <property type="project" value="TreeGrafter"/>
</dbReference>
<protein>
    <recommendedName>
        <fullName evidence="6">Repeat-companion domain protein</fullName>
    </recommendedName>
</protein>
<evidence type="ECO:0000256" key="3">
    <source>
        <dbReference type="ARBA" id="ARBA00022737"/>
    </source>
</evidence>
<evidence type="ECO:0008006" key="6">
    <source>
        <dbReference type="Google" id="ProtNLM"/>
    </source>
</evidence>
<keyword evidence="5" id="KW-1185">Reference proteome</keyword>
<dbReference type="GO" id="GO:0031267">
    <property type="term" value="F:small GTPase binding"/>
    <property type="evidence" value="ECO:0007669"/>
    <property type="project" value="TreeGrafter"/>
</dbReference>
<dbReference type="PRINTS" id="PR00019">
    <property type="entry name" value="LEURICHRPT"/>
</dbReference>
<name>A0A6P2DF43_9BACT</name>
<dbReference type="PANTHER" id="PTHR24113">
    <property type="entry name" value="RAN GTPASE-ACTIVATING PROTEIN 1"/>
    <property type="match status" value="1"/>
</dbReference>
<dbReference type="GO" id="GO:0005096">
    <property type="term" value="F:GTPase activator activity"/>
    <property type="evidence" value="ECO:0007669"/>
    <property type="project" value="UniProtKB-KW"/>
</dbReference>
<evidence type="ECO:0000256" key="2">
    <source>
        <dbReference type="ARBA" id="ARBA00022614"/>
    </source>
</evidence>
<dbReference type="InterPro" id="IPR001611">
    <property type="entry name" value="Leu-rich_rpt"/>
</dbReference>
<dbReference type="NCBIfam" id="TIGR02996">
    <property type="entry name" value="rpt_mate_G_obs"/>
    <property type="match status" value="1"/>
</dbReference>
<accession>A0A6P2DF43</accession>
<dbReference type="GO" id="GO:0048471">
    <property type="term" value="C:perinuclear region of cytoplasm"/>
    <property type="evidence" value="ECO:0007669"/>
    <property type="project" value="TreeGrafter"/>
</dbReference>
<dbReference type="InterPro" id="IPR014338">
    <property type="entry name" value="CHP02996_rpt-companion-dom"/>
</dbReference>
<dbReference type="SUPFAM" id="SSF52047">
    <property type="entry name" value="RNI-like"/>
    <property type="match status" value="1"/>
</dbReference>
<dbReference type="Gene3D" id="3.80.10.10">
    <property type="entry name" value="Ribonuclease Inhibitor"/>
    <property type="match status" value="2"/>
</dbReference>
<dbReference type="Proteomes" id="UP000464178">
    <property type="component" value="Chromosome"/>
</dbReference>
<keyword evidence="3" id="KW-0677">Repeat</keyword>
<dbReference type="KEGG" id="gms:SOIL9_83700"/>
<dbReference type="GO" id="GO:0005829">
    <property type="term" value="C:cytosol"/>
    <property type="evidence" value="ECO:0007669"/>
    <property type="project" value="TreeGrafter"/>
</dbReference>
<proteinExistence type="predicted"/>
<dbReference type="InterPro" id="IPR027038">
    <property type="entry name" value="RanGap"/>
</dbReference>
<dbReference type="Pfam" id="PF13516">
    <property type="entry name" value="LRR_6"/>
    <property type="match status" value="4"/>
</dbReference>
<organism evidence="4 5">
    <name type="scientific">Gemmata massiliana</name>
    <dbReference type="NCBI Taxonomy" id="1210884"/>
    <lineage>
        <taxon>Bacteria</taxon>
        <taxon>Pseudomonadati</taxon>
        <taxon>Planctomycetota</taxon>
        <taxon>Planctomycetia</taxon>
        <taxon>Gemmatales</taxon>
        <taxon>Gemmataceae</taxon>
        <taxon>Gemmata</taxon>
    </lineage>
</organism>
<evidence type="ECO:0000313" key="4">
    <source>
        <dbReference type="EMBL" id="VTR99880.1"/>
    </source>
</evidence>
<dbReference type="PROSITE" id="PS51450">
    <property type="entry name" value="LRR"/>
    <property type="match status" value="1"/>
</dbReference>
<evidence type="ECO:0000313" key="5">
    <source>
        <dbReference type="Proteomes" id="UP000464178"/>
    </source>
</evidence>
<dbReference type="PANTHER" id="PTHR24113:SF12">
    <property type="entry name" value="RAN GTPASE-ACTIVATING PROTEIN 1"/>
    <property type="match status" value="1"/>
</dbReference>
<dbReference type="AlphaFoldDB" id="A0A6P2DF43"/>
<keyword evidence="2" id="KW-0433">Leucine-rich repeat</keyword>
<gene>
    <name evidence="4" type="ORF">SOIL9_83700</name>
</gene>